<dbReference type="EMBL" id="GBXM01052577">
    <property type="protein sequence ID" value="JAH56000.1"/>
    <property type="molecule type" value="Transcribed_RNA"/>
</dbReference>
<proteinExistence type="predicted"/>
<name>A0A0E9TSX0_ANGAN</name>
<reference evidence="1" key="1">
    <citation type="submission" date="2014-11" db="EMBL/GenBank/DDBJ databases">
        <authorList>
            <person name="Amaro Gonzalez C."/>
        </authorList>
    </citation>
    <scope>NUCLEOTIDE SEQUENCE</scope>
</reference>
<organism evidence="1">
    <name type="scientific">Anguilla anguilla</name>
    <name type="common">European freshwater eel</name>
    <name type="synonym">Muraena anguilla</name>
    <dbReference type="NCBI Taxonomy" id="7936"/>
    <lineage>
        <taxon>Eukaryota</taxon>
        <taxon>Metazoa</taxon>
        <taxon>Chordata</taxon>
        <taxon>Craniata</taxon>
        <taxon>Vertebrata</taxon>
        <taxon>Euteleostomi</taxon>
        <taxon>Actinopterygii</taxon>
        <taxon>Neopterygii</taxon>
        <taxon>Teleostei</taxon>
        <taxon>Anguilliformes</taxon>
        <taxon>Anguillidae</taxon>
        <taxon>Anguilla</taxon>
    </lineage>
</organism>
<sequence>MLGGPQEYHCADCIAAGGEISRGSYRCKN</sequence>
<reference evidence="1" key="2">
    <citation type="journal article" date="2015" name="Fish Shellfish Immunol.">
        <title>Early steps in the European eel (Anguilla anguilla)-Vibrio vulnificus interaction in the gills: Role of the RtxA13 toxin.</title>
        <authorList>
            <person name="Callol A."/>
            <person name="Pajuelo D."/>
            <person name="Ebbesson L."/>
            <person name="Teles M."/>
            <person name="MacKenzie S."/>
            <person name="Amaro C."/>
        </authorList>
    </citation>
    <scope>NUCLEOTIDE SEQUENCE</scope>
</reference>
<accession>A0A0E9TSX0</accession>
<evidence type="ECO:0000313" key="1">
    <source>
        <dbReference type="EMBL" id="JAH56000.1"/>
    </source>
</evidence>
<dbReference type="AlphaFoldDB" id="A0A0E9TSX0"/>
<protein>
    <submittedName>
        <fullName evidence="1">Uncharacterized protein</fullName>
    </submittedName>
</protein>